<feature type="region of interest" description="Disordered" evidence="7">
    <location>
        <begin position="715"/>
        <end position="823"/>
    </location>
</feature>
<dbReference type="NCBIfam" id="TIGR02250">
    <property type="entry name" value="FCP1_euk"/>
    <property type="match status" value="1"/>
</dbReference>
<feature type="compositionally biased region" description="Polar residues" evidence="7">
    <location>
        <begin position="771"/>
        <end position="795"/>
    </location>
</feature>
<keyword evidence="3 6" id="KW-0539">Nucleus</keyword>
<dbReference type="PROSITE" id="PS50172">
    <property type="entry name" value="BRCT"/>
    <property type="match status" value="1"/>
</dbReference>
<dbReference type="GO" id="GO:0005634">
    <property type="term" value="C:nucleus"/>
    <property type="evidence" value="ECO:0007669"/>
    <property type="project" value="UniProtKB-SubCell"/>
</dbReference>
<keyword evidence="2 6" id="KW-0378">Hydrolase</keyword>
<evidence type="ECO:0000256" key="7">
    <source>
        <dbReference type="SAM" id="MobiDB-lite"/>
    </source>
</evidence>
<dbReference type="CDD" id="cd07521">
    <property type="entry name" value="HAD_FCP1-like"/>
    <property type="match status" value="1"/>
</dbReference>
<accession>A0A2T3AS99</accession>
<dbReference type="SUPFAM" id="SSF56784">
    <property type="entry name" value="HAD-like"/>
    <property type="match status" value="1"/>
</dbReference>
<dbReference type="InterPro" id="IPR001357">
    <property type="entry name" value="BRCT_dom"/>
</dbReference>
<dbReference type="GeneID" id="36576493"/>
<evidence type="ECO:0000256" key="5">
    <source>
        <dbReference type="ARBA" id="ARBA00048336"/>
    </source>
</evidence>
<feature type="domain" description="BRCT" evidence="8">
    <location>
        <begin position="537"/>
        <end position="632"/>
    </location>
</feature>
<dbReference type="EMBL" id="KZ679017">
    <property type="protein sequence ID" value="PSS09250.1"/>
    <property type="molecule type" value="Genomic_DNA"/>
</dbReference>
<dbReference type="AlphaFoldDB" id="A0A2T3AS99"/>
<dbReference type="FunCoup" id="A0A2T3AS99">
    <property type="interactions" value="784"/>
</dbReference>
<evidence type="ECO:0000256" key="4">
    <source>
        <dbReference type="ARBA" id="ARBA00047761"/>
    </source>
</evidence>
<comment type="subcellular location">
    <subcellularLocation>
        <location evidence="1 6">Nucleus</location>
    </subcellularLocation>
</comment>
<dbReference type="InterPro" id="IPR036420">
    <property type="entry name" value="BRCT_dom_sf"/>
</dbReference>
<proteinExistence type="predicted"/>
<dbReference type="Pfam" id="PF03031">
    <property type="entry name" value="NIF"/>
    <property type="match status" value="1"/>
</dbReference>
<dbReference type="Gene3D" id="3.40.50.1000">
    <property type="entry name" value="HAD superfamily/HAD-like"/>
    <property type="match status" value="1"/>
</dbReference>
<comment type="catalytic activity">
    <reaction evidence="4 6">
        <text>O-phospho-L-seryl-[protein] + H2O = L-seryl-[protein] + phosphate</text>
        <dbReference type="Rhea" id="RHEA:20629"/>
        <dbReference type="Rhea" id="RHEA-COMP:9863"/>
        <dbReference type="Rhea" id="RHEA-COMP:11604"/>
        <dbReference type="ChEBI" id="CHEBI:15377"/>
        <dbReference type="ChEBI" id="CHEBI:29999"/>
        <dbReference type="ChEBI" id="CHEBI:43474"/>
        <dbReference type="ChEBI" id="CHEBI:83421"/>
        <dbReference type="EC" id="3.1.3.16"/>
    </reaction>
</comment>
<gene>
    <name evidence="10" type="ORF">M430DRAFT_53779</name>
</gene>
<dbReference type="InParanoid" id="A0A2T3AS99"/>
<evidence type="ECO:0000256" key="3">
    <source>
        <dbReference type="ARBA" id="ARBA00023242"/>
    </source>
</evidence>
<feature type="compositionally biased region" description="Basic and acidic residues" evidence="7">
    <location>
        <begin position="344"/>
        <end position="355"/>
    </location>
</feature>
<feature type="compositionally biased region" description="Basic and acidic residues" evidence="7">
    <location>
        <begin position="448"/>
        <end position="459"/>
    </location>
</feature>
<dbReference type="InterPro" id="IPR039189">
    <property type="entry name" value="Fcp1"/>
</dbReference>
<sequence length="847" mass="94023">MGKLLNLGSRLRYPITINKLLKRPGDEIKKQEAILQYKFTWMQKVGDPFGEEWEEEQTTIADWDSPADGSIKAWKIKEGMRIERDMVFVDIEETCPHSIQFAGLCGMCGKDMTETSWASTSNDTERAKINMIHDQNFLTVSEGEASRAEEELQRRLLKHRKLSLVVDLDQTIIHACIEPTVGEWQSDPSSPNYDAVKDVKSFQLNDDGPRGVAQGCWYYIKMRPGLKEFLSKISEMYELHVYTMGTRAYALNIAKIVDPDKKLFGDRIISRDENGNMTAKSLARLFPVDTKMVVIIDDRADVWPKNRPNLIKVHPYDFFLGIGDINSSFLPKREDLPTQATKKLILDKPGDKRSDSPNIPSPTPGDVPSGPRPASGESSKEEPESDDARVSALEELVRMGGGDDQALRLEQTAEQEKFLEKQYMERPLLQMQEKLDKEDEDDSSEPLGDERNGDTTQEHPHHRHNLLKDDDVELMYLEKHLSLVHKAFYDEYDGALVNAQGGRVAQLKHGHVKKVSMKDEAADLKVVPDIANVMPRLKAKVLAGTTIVMSGLVPLSADLMRTEIALQASSFGAELQTKISKRVTHLVVPTSRTRTHKVRQAAKYPRIKIVTHQWLADSISKWEKQDETPYLVEIHEQDRRHNGSSSVPSSIHDSDESDGTETPSEDDEPGSVPASQEEEDEEGVIPGDFAGGSSPIEGLKTFNWGKADAELAKFLDSDDDNDSDTGSVGSNSSRQSQASNGSARGVKRGYDEATDEDDSDGGSDLAKRQRISSSRTTGLKTVKTPNSLQSESNPSTPGPTAGEDGADGVDQIHPEEEDDGEDDLEADLMAAFEEDEKGAASWDTGGS</sequence>
<evidence type="ECO:0000259" key="9">
    <source>
        <dbReference type="PROSITE" id="PS50969"/>
    </source>
</evidence>
<dbReference type="EC" id="3.1.3.16" evidence="6"/>
<evidence type="ECO:0000256" key="2">
    <source>
        <dbReference type="ARBA" id="ARBA00022801"/>
    </source>
</evidence>
<evidence type="ECO:0000256" key="6">
    <source>
        <dbReference type="RuleBase" id="RU366066"/>
    </source>
</evidence>
<dbReference type="SMART" id="SM00577">
    <property type="entry name" value="CPDc"/>
    <property type="match status" value="1"/>
</dbReference>
<feature type="domain" description="FCP1 homology" evidence="9">
    <location>
        <begin position="157"/>
        <end position="336"/>
    </location>
</feature>
<dbReference type="OrthoDB" id="10249888at2759"/>
<name>A0A2T3AS99_AMORE</name>
<dbReference type="Gene3D" id="3.40.50.10190">
    <property type="entry name" value="BRCT domain"/>
    <property type="match status" value="1"/>
</dbReference>
<organism evidence="10 11">
    <name type="scientific">Amorphotheca resinae ATCC 22711</name>
    <dbReference type="NCBI Taxonomy" id="857342"/>
    <lineage>
        <taxon>Eukaryota</taxon>
        <taxon>Fungi</taxon>
        <taxon>Dikarya</taxon>
        <taxon>Ascomycota</taxon>
        <taxon>Pezizomycotina</taxon>
        <taxon>Leotiomycetes</taxon>
        <taxon>Helotiales</taxon>
        <taxon>Amorphothecaceae</taxon>
        <taxon>Amorphotheca</taxon>
    </lineage>
</organism>
<dbReference type="CDD" id="cd17729">
    <property type="entry name" value="BRCT_CTDP1"/>
    <property type="match status" value="1"/>
</dbReference>
<dbReference type="FunFam" id="3.40.50.1000:FF:000142">
    <property type="entry name" value="Similar to FCP1-like phosphatase"/>
    <property type="match status" value="1"/>
</dbReference>
<comment type="function">
    <text evidence="6">This promotes the activity of RNA polymerase II.</text>
</comment>
<dbReference type="RefSeq" id="XP_024717548.1">
    <property type="nucleotide sequence ID" value="XM_024868412.1"/>
</dbReference>
<dbReference type="STRING" id="857342.A0A2T3AS99"/>
<protein>
    <recommendedName>
        <fullName evidence="6">RNA polymerase II subunit A C-terminal domain phosphatase</fullName>
        <ecNumber evidence="6">3.1.3.16</ecNumber>
    </recommendedName>
</protein>
<dbReference type="PANTHER" id="PTHR23081">
    <property type="entry name" value="RNA POLYMERASE II CTD PHOSPHATASE"/>
    <property type="match status" value="1"/>
</dbReference>
<evidence type="ECO:0000313" key="10">
    <source>
        <dbReference type="EMBL" id="PSS09250.1"/>
    </source>
</evidence>
<dbReference type="GO" id="GO:0008420">
    <property type="term" value="F:RNA polymerase II CTD heptapeptide repeat phosphatase activity"/>
    <property type="evidence" value="ECO:0007669"/>
    <property type="project" value="UniProtKB-UniRule"/>
</dbReference>
<dbReference type="SMART" id="SM00292">
    <property type="entry name" value="BRCT"/>
    <property type="match status" value="1"/>
</dbReference>
<evidence type="ECO:0000313" key="11">
    <source>
        <dbReference type="Proteomes" id="UP000241818"/>
    </source>
</evidence>
<feature type="compositionally biased region" description="Low complexity" evidence="7">
    <location>
        <begin position="724"/>
        <end position="733"/>
    </location>
</feature>
<feature type="compositionally biased region" description="Acidic residues" evidence="7">
    <location>
        <begin position="752"/>
        <end position="761"/>
    </location>
</feature>
<dbReference type="InterPro" id="IPR004274">
    <property type="entry name" value="FCP1_dom"/>
</dbReference>
<feature type="region of interest" description="Disordered" evidence="7">
    <location>
        <begin position="635"/>
        <end position="700"/>
    </location>
</feature>
<dbReference type="Proteomes" id="UP000241818">
    <property type="component" value="Unassembled WGS sequence"/>
</dbReference>
<dbReference type="InterPro" id="IPR023214">
    <property type="entry name" value="HAD_sf"/>
</dbReference>
<dbReference type="PANTHER" id="PTHR23081:SF36">
    <property type="entry name" value="RNA POLYMERASE II SUBUNIT A C-TERMINAL DOMAIN PHOSPHATASE"/>
    <property type="match status" value="1"/>
</dbReference>
<dbReference type="Pfam" id="PF00533">
    <property type="entry name" value="BRCT"/>
    <property type="match status" value="1"/>
</dbReference>
<feature type="compositionally biased region" description="Acidic residues" evidence="7">
    <location>
        <begin position="655"/>
        <end position="669"/>
    </location>
</feature>
<feature type="region of interest" description="Disordered" evidence="7">
    <location>
        <begin position="434"/>
        <end position="466"/>
    </location>
</feature>
<evidence type="ECO:0000259" key="8">
    <source>
        <dbReference type="PROSITE" id="PS50172"/>
    </source>
</evidence>
<reference evidence="10 11" key="1">
    <citation type="journal article" date="2018" name="New Phytol.">
        <title>Comparative genomics and transcriptomics depict ericoid mycorrhizal fungi as versatile saprotrophs and plant mutualists.</title>
        <authorList>
            <person name="Martino E."/>
            <person name="Morin E."/>
            <person name="Grelet G.A."/>
            <person name="Kuo A."/>
            <person name="Kohler A."/>
            <person name="Daghino S."/>
            <person name="Barry K.W."/>
            <person name="Cichocki N."/>
            <person name="Clum A."/>
            <person name="Dockter R.B."/>
            <person name="Hainaut M."/>
            <person name="Kuo R.C."/>
            <person name="LaButti K."/>
            <person name="Lindahl B.D."/>
            <person name="Lindquist E.A."/>
            <person name="Lipzen A."/>
            <person name="Khouja H.R."/>
            <person name="Magnuson J."/>
            <person name="Murat C."/>
            <person name="Ohm R.A."/>
            <person name="Singer S.W."/>
            <person name="Spatafora J.W."/>
            <person name="Wang M."/>
            <person name="Veneault-Fourrey C."/>
            <person name="Henrissat B."/>
            <person name="Grigoriev I.V."/>
            <person name="Martin F.M."/>
            <person name="Perotto S."/>
        </authorList>
    </citation>
    <scope>NUCLEOTIDE SEQUENCE [LARGE SCALE GENOMIC DNA]</scope>
    <source>
        <strain evidence="10 11">ATCC 22711</strain>
    </source>
</reference>
<dbReference type="SUPFAM" id="SSF52113">
    <property type="entry name" value="BRCT domain"/>
    <property type="match status" value="1"/>
</dbReference>
<feature type="compositionally biased region" description="Basic and acidic residues" evidence="7">
    <location>
        <begin position="378"/>
        <end position="389"/>
    </location>
</feature>
<feature type="region of interest" description="Disordered" evidence="7">
    <location>
        <begin position="344"/>
        <end position="389"/>
    </location>
</feature>
<dbReference type="InterPro" id="IPR036412">
    <property type="entry name" value="HAD-like_sf"/>
</dbReference>
<keyword evidence="11" id="KW-1185">Reference proteome</keyword>
<comment type="catalytic activity">
    <reaction evidence="5 6">
        <text>O-phospho-L-threonyl-[protein] + H2O = L-threonyl-[protein] + phosphate</text>
        <dbReference type="Rhea" id="RHEA:47004"/>
        <dbReference type="Rhea" id="RHEA-COMP:11060"/>
        <dbReference type="Rhea" id="RHEA-COMP:11605"/>
        <dbReference type="ChEBI" id="CHEBI:15377"/>
        <dbReference type="ChEBI" id="CHEBI:30013"/>
        <dbReference type="ChEBI" id="CHEBI:43474"/>
        <dbReference type="ChEBI" id="CHEBI:61977"/>
        <dbReference type="EC" id="3.1.3.16"/>
    </reaction>
</comment>
<dbReference type="InterPro" id="IPR011947">
    <property type="entry name" value="FCP1_euk"/>
</dbReference>
<evidence type="ECO:0000256" key="1">
    <source>
        <dbReference type="ARBA" id="ARBA00004123"/>
    </source>
</evidence>
<dbReference type="PROSITE" id="PS50969">
    <property type="entry name" value="FCP1"/>
    <property type="match status" value="1"/>
</dbReference>